<reference evidence="3 4" key="1">
    <citation type="submission" date="2016-10" db="EMBL/GenBank/DDBJ databases">
        <authorList>
            <person name="de Groot N.N."/>
        </authorList>
    </citation>
    <scope>NUCLEOTIDE SEQUENCE [LARGE SCALE GENOMIC DNA]</scope>
    <source>
        <strain evidence="3 4">DSM 18684</strain>
    </source>
</reference>
<keyword evidence="2" id="KW-0732">Signal</keyword>
<evidence type="ECO:0000256" key="2">
    <source>
        <dbReference type="SAM" id="SignalP"/>
    </source>
</evidence>
<dbReference type="STRING" id="414048.SAMN04489864_11059"/>
<evidence type="ECO:0008006" key="5">
    <source>
        <dbReference type="Google" id="ProtNLM"/>
    </source>
</evidence>
<protein>
    <recommendedName>
        <fullName evidence="5">Secreted protein</fullName>
    </recommendedName>
</protein>
<dbReference type="EMBL" id="FOPP01000010">
    <property type="protein sequence ID" value="SFH37711.1"/>
    <property type="molecule type" value="Genomic_DNA"/>
</dbReference>
<feature type="chain" id="PRO_5011572336" description="Secreted protein" evidence="2">
    <location>
        <begin position="22"/>
        <end position="80"/>
    </location>
</feature>
<feature type="region of interest" description="Disordered" evidence="1">
    <location>
        <begin position="55"/>
        <end position="80"/>
    </location>
</feature>
<evidence type="ECO:0000313" key="4">
    <source>
        <dbReference type="Proteomes" id="UP000199666"/>
    </source>
</evidence>
<name>A0A1I2ZKR5_9SPHI</name>
<dbReference type="AlphaFoldDB" id="A0A1I2ZKR5"/>
<accession>A0A1I2ZKR5</accession>
<evidence type="ECO:0000313" key="3">
    <source>
        <dbReference type="EMBL" id="SFH37711.1"/>
    </source>
</evidence>
<sequence length="80" mass="8462">MKKQILTLAVLATLAVGGAIAATKMAAPPYYNSNGDEVDCSGSTTSCEIIELYSEPDPELQGPQNRIPTSEVEGLSFDEN</sequence>
<evidence type="ECO:0000256" key="1">
    <source>
        <dbReference type="SAM" id="MobiDB-lite"/>
    </source>
</evidence>
<dbReference type="RefSeq" id="WP_090996452.1">
    <property type="nucleotide sequence ID" value="NZ_FOPP01000010.1"/>
</dbReference>
<dbReference type="Proteomes" id="UP000199666">
    <property type="component" value="Unassembled WGS sequence"/>
</dbReference>
<keyword evidence="4" id="KW-1185">Reference proteome</keyword>
<gene>
    <name evidence="3" type="ORF">SAMN04489864_11059</name>
</gene>
<proteinExistence type="predicted"/>
<feature type="signal peptide" evidence="2">
    <location>
        <begin position="1"/>
        <end position="21"/>
    </location>
</feature>
<organism evidence="3 4">
    <name type="scientific">Pedobacter insulae</name>
    <dbReference type="NCBI Taxonomy" id="414048"/>
    <lineage>
        <taxon>Bacteria</taxon>
        <taxon>Pseudomonadati</taxon>
        <taxon>Bacteroidota</taxon>
        <taxon>Sphingobacteriia</taxon>
        <taxon>Sphingobacteriales</taxon>
        <taxon>Sphingobacteriaceae</taxon>
        <taxon>Pedobacter</taxon>
    </lineage>
</organism>